<dbReference type="HOGENOM" id="CLU_075896_0_0_1"/>
<dbReference type="Proteomes" id="UP000054477">
    <property type="component" value="Unassembled WGS sequence"/>
</dbReference>
<reference evidence="2 3" key="1">
    <citation type="submission" date="2014-04" db="EMBL/GenBank/DDBJ databases">
        <authorList>
            <consortium name="DOE Joint Genome Institute"/>
            <person name="Kuo A."/>
            <person name="Kohler A."/>
            <person name="Nagy L.G."/>
            <person name="Floudas D."/>
            <person name="Copeland A."/>
            <person name="Barry K.W."/>
            <person name="Cichocki N."/>
            <person name="Veneault-Fourrey C."/>
            <person name="LaButti K."/>
            <person name="Lindquist E.A."/>
            <person name="Lipzen A."/>
            <person name="Lundell T."/>
            <person name="Morin E."/>
            <person name="Murat C."/>
            <person name="Sun H."/>
            <person name="Tunlid A."/>
            <person name="Henrissat B."/>
            <person name="Grigoriev I.V."/>
            <person name="Hibbett D.S."/>
            <person name="Martin F."/>
            <person name="Nordberg H.P."/>
            <person name="Cantor M.N."/>
            <person name="Hua S.X."/>
        </authorList>
    </citation>
    <scope>NUCLEOTIDE SEQUENCE [LARGE SCALE GENOMIC DNA]</scope>
    <source>
        <strain evidence="2 3">LaAM-08-1</strain>
    </source>
</reference>
<evidence type="ECO:0000256" key="1">
    <source>
        <dbReference type="SAM" id="MobiDB-lite"/>
    </source>
</evidence>
<organism evidence="2 3">
    <name type="scientific">Laccaria amethystina LaAM-08-1</name>
    <dbReference type="NCBI Taxonomy" id="1095629"/>
    <lineage>
        <taxon>Eukaryota</taxon>
        <taxon>Fungi</taxon>
        <taxon>Dikarya</taxon>
        <taxon>Basidiomycota</taxon>
        <taxon>Agaricomycotina</taxon>
        <taxon>Agaricomycetes</taxon>
        <taxon>Agaricomycetidae</taxon>
        <taxon>Agaricales</taxon>
        <taxon>Agaricineae</taxon>
        <taxon>Hydnangiaceae</taxon>
        <taxon>Laccaria</taxon>
    </lineage>
</organism>
<feature type="compositionally biased region" description="Basic and acidic residues" evidence="1">
    <location>
        <begin position="126"/>
        <end position="135"/>
    </location>
</feature>
<feature type="region of interest" description="Disordered" evidence="1">
    <location>
        <begin position="116"/>
        <end position="201"/>
    </location>
</feature>
<dbReference type="STRING" id="1095629.A0A0C9WZ11"/>
<feature type="region of interest" description="Disordered" evidence="1">
    <location>
        <begin position="228"/>
        <end position="255"/>
    </location>
</feature>
<feature type="compositionally biased region" description="Basic and acidic residues" evidence="1">
    <location>
        <begin position="9"/>
        <end position="19"/>
    </location>
</feature>
<name>A0A0C9WZ11_9AGAR</name>
<feature type="compositionally biased region" description="Basic and acidic residues" evidence="1">
    <location>
        <begin position="242"/>
        <end position="255"/>
    </location>
</feature>
<feature type="compositionally biased region" description="Basic and acidic residues" evidence="1">
    <location>
        <begin position="155"/>
        <end position="165"/>
    </location>
</feature>
<gene>
    <name evidence="2" type="ORF">K443DRAFT_104595</name>
</gene>
<reference evidence="3" key="2">
    <citation type="submission" date="2015-01" db="EMBL/GenBank/DDBJ databases">
        <title>Evolutionary Origins and Diversification of the Mycorrhizal Mutualists.</title>
        <authorList>
            <consortium name="DOE Joint Genome Institute"/>
            <consortium name="Mycorrhizal Genomics Consortium"/>
            <person name="Kohler A."/>
            <person name="Kuo A."/>
            <person name="Nagy L.G."/>
            <person name="Floudas D."/>
            <person name="Copeland A."/>
            <person name="Barry K.W."/>
            <person name="Cichocki N."/>
            <person name="Veneault-Fourrey C."/>
            <person name="LaButti K."/>
            <person name="Lindquist E.A."/>
            <person name="Lipzen A."/>
            <person name="Lundell T."/>
            <person name="Morin E."/>
            <person name="Murat C."/>
            <person name="Riley R."/>
            <person name="Ohm R."/>
            <person name="Sun H."/>
            <person name="Tunlid A."/>
            <person name="Henrissat B."/>
            <person name="Grigoriev I.V."/>
            <person name="Hibbett D.S."/>
            <person name="Martin F."/>
        </authorList>
    </citation>
    <scope>NUCLEOTIDE SEQUENCE [LARGE SCALE GENOMIC DNA]</scope>
    <source>
        <strain evidence="3">LaAM-08-1</strain>
    </source>
</reference>
<dbReference type="EMBL" id="KN838677">
    <property type="protein sequence ID" value="KIJ98085.1"/>
    <property type="molecule type" value="Genomic_DNA"/>
</dbReference>
<feature type="region of interest" description="Disordered" evidence="1">
    <location>
        <begin position="1"/>
        <end position="101"/>
    </location>
</feature>
<proteinExistence type="predicted"/>
<keyword evidence="3" id="KW-1185">Reference proteome</keyword>
<dbReference type="AlphaFoldDB" id="A0A0C9WZ11"/>
<protein>
    <submittedName>
        <fullName evidence="2">Uncharacterized protein</fullName>
    </submittedName>
</protein>
<accession>A0A0C9WZ11</accession>
<evidence type="ECO:0000313" key="2">
    <source>
        <dbReference type="EMBL" id="KIJ98085.1"/>
    </source>
</evidence>
<evidence type="ECO:0000313" key="3">
    <source>
        <dbReference type="Proteomes" id="UP000054477"/>
    </source>
</evidence>
<sequence>MPHKRAKRTTREQVRDQRGTDWAPGKDSLTSEPIPKSASRILNASKIRDNFKLRKRKLEDEEDGGRQGKRRKSDNKPGTAEKGKGSLLTIKPGESIQHFNRRVEDDLRPLIKSAMNTSNAVARGIARKEMEDKAQAKAKNPRTPLPAPRSPSPQKVEKHEGRPKEFQSLSTSVPRRLNDIAQAPPELKKLPRGATTAAGGMGKRVDGVLSMAQKAMMEQERIKAVSRYRELKASRRQAGEGGDERARGVDDGDDE</sequence>
<dbReference type="OrthoDB" id="5876637at2759"/>